<accession>A0A133XLU6</accession>
<dbReference type="HAMAP" id="MF_01411">
    <property type="entry name" value="LPS_assembly_LptD"/>
    <property type="match status" value="1"/>
</dbReference>
<keyword evidence="1" id="KW-0998">Cell outer membrane</keyword>
<protein>
    <recommendedName>
        <fullName evidence="1">LPS-assembly protein LptD</fullName>
    </recommendedName>
</protein>
<feature type="chain" id="PRO_5008999422" description="LPS-assembly protein LptD" evidence="1">
    <location>
        <begin position="26"/>
        <end position="846"/>
    </location>
</feature>
<proteinExistence type="inferred from homology"/>
<evidence type="ECO:0000313" key="4">
    <source>
        <dbReference type="Proteomes" id="UP000070186"/>
    </source>
</evidence>
<comment type="subunit">
    <text evidence="1">Component of the lipopolysaccharide transport and assembly complex. Interacts with LptE and LptA.</text>
</comment>
<feature type="signal peptide" evidence="1">
    <location>
        <begin position="1"/>
        <end position="25"/>
    </location>
</feature>
<name>A0A133XLU6_9RHOO</name>
<keyword evidence="4" id="KW-1185">Reference proteome</keyword>
<dbReference type="GO" id="GO:1990351">
    <property type="term" value="C:transporter complex"/>
    <property type="evidence" value="ECO:0007669"/>
    <property type="project" value="TreeGrafter"/>
</dbReference>
<dbReference type="GO" id="GO:0015920">
    <property type="term" value="P:lipopolysaccharide transport"/>
    <property type="evidence" value="ECO:0007669"/>
    <property type="project" value="InterPro"/>
</dbReference>
<comment type="subcellular location">
    <subcellularLocation>
        <location evidence="1">Cell outer membrane</location>
    </subcellularLocation>
</comment>
<dbReference type="GO" id="GO:0009279">
    <property type="term" value="C:cell outer membrane"/>
    <property type="evidence" value="ECO:0007669"/>
    <property type="project" value="UniProtKB-SubCell"/>
</dbReference>
<comment type="caution">
    <text evidence="3">The sequence shown here is derived from an EMBL/GenBank/DDBJ whole genome shotgun (WGS) entry which is preliminary data.</text>
</comment>
<comment type="similarity">
    <text evidence="1">Belongs to the LptD family.</text>
</comment>
<dbReference type="Pfam" id="PF04453">
    <property type="entry name" value="LptD"/>
    <property type="match status" value="1"/>
</dbReference>
<dbReference type="PANTHER" id="PTHR30189:SF1">
    <property type="entry name" value="LPS-ASSEMBLY PROTEIN LPTD"/>
    <property type="match status" value="1"/>
</dbReference>
<dbReference type="RefSeq" id="WP_066881634.1">
    <property type="nucleotide sequence ID" value="NZ_LODL01000010.1"/>
</dbReference>
<feature type="domain" description="LptD C-terminal" evidence="2">
    <location>
        <begin position="385"/>
        <end position="754"/>
    </location>
</feature>
<dbReference type="InterPro" id="IPR007543">
    <property type="entry name" value="LptD_C"/>
</dbReference>
<keyword evidence="1" id="KW-0732">Signal</keyword>
<evidence type="ECO:0000256" key="1">
    <source>
        <dbReference type="HAMAP-Rule" id="MF_01411"/>
    </source>
</evidence>
<dbReference type="GO" id="GO:0043165">
    <property type="term" value="P:Gram-negative-bacterium-type cell outer membrane assembly"/>
    <property type="evidence" value="ECO:0007669"/>
    <property type="project" value="UniProtKB-UniRule"/>
</dbReference>
<dbReference type="EMBL" id="LODL01000010">
    <property type="protein sequence ID" value="KXB31894.1"/>
    <property type="molecule type" value="Genomic_DNA"/>
</dbReference>
<dbReference type="InterPro" id="IPR020889">
    <property type="entry name" value="LipoPS_assembly_LptD"/>
</dbReference>
<dbReference type="InterPro" id="IPR050218">
    <property type="entry name" value="LptD"/>
</dbReference>
<gene>
    <name evidence="1" type="primary">lptD</name>
    <name evidence="3" type="ORF">AT959_06005</name>
</gene>
<keyword evidence="1" id="KW-0472">Membrane</keyword>
<sequence precursor="true">MTGFARRPLAVFVCCMFAGMQASHAAIDTARLSLPTGEAGNSAPKDVSAAGLRLAANDTPVRLRVERKFNVLGKKKAPLVPGVGIEHPVELNKDDSYPMFIVADNIQGRADEVTEAEGEVEVRKAGTLIFADKLTHWPLEDEVEATGNVRLLQEGTEVETPHLRMKLTEQIGFAEQADYYIVKDVASKFYRQQQTVVTVASSSAVSTGAPMMLNVPNSYGLPTVGPARRPSEGSGHADMVNFEGENHIRMADSTYSTCKPGQNDWYLQSSEMLLDYDRDVGEAKHASLWFKGVPIFYAPATSFALNHQRKTGFLHPFFSTSTNNGFDITTPYYWSIAPNYDLTLYPRYMAKRGLQLGVEANYLDYNYRGMTRLEYMPNDEIENARRYAYNIQHQHNFGRGFSASVNWNGVSDDNYWEDMSSRLLQTSQTQLPKQVILNYSPTPWLQSNMQVLRYQTLQPDPNNPIARPYFLEPQLNVVGFKPNVLKTDLSMIAQFSRFTHPDKVVGDRMVFYPQVSLPIVHPAFQITPKLGVHMTKYALDQQTIGEPTSLSRTLPTFTLDSTVIFERESNWLDTNYIQTLEPRLYYVNIPYKDQSKIPIFDSGLTDFNFAQIFSENRYSGFDRVNDANQLTAAVTTRFLDASTGVERFKAMLGQRYYFKPQRVTIPGETTRAADFSNLVAAVNGLIWPKTYADAAWEYNYRDGTNERLSLGMRFQPELGKVLSASYRYTRDPLTDKSTVDQFDIAGQWPLNGQWYAVGRYNWSMKDSQLLEAIGGLEYNAGCWSVRGVVQRLEAVSGTPNTTFYFQLELNDFGSIGSNPLGLLRRSIPGYGKTNELPNSGSLLSTQ</sequence>
<dbReference type="PANTHER" id="PTHR30189">
    <property type="entry name" value="LPS-ASSEMBLY PROTEIN"/>
    <property type="match status" value="1"/>
</dbReference>
<evidence type="ECO:0000259" key="2">
    <source>
        <dbReference type="Pfam" id="PF04453"/>
    </source>
</evidence>
<evidence type="ECO:0000313" key="3">
    <source>
        <dbReference type="EMBL" id="KXB31894.1"/>
    </source>
</evidence>
<dbReference type="STRING" id="281362.AT959_06005"/>
<reference evidence="3 4" key="1">
    <citation type="submission" date="2015-12" db="EMBL/GenBank/DDBJ databases">
        <title>Nitrous oxide reduction kinetics distinguish bacteria harboring typical versus atypical NosZ.</title>
        <authorList>
            <person name="Yoon S."/>
            <person name="Nissen S."/>
            <person name="Park D."/>
            <person name="Sanford R.A."/>
            <person name="Loeffler F.E."/>
        </authorList>
    </citation>
    <scope>NUCLEOTIDE SEQUENCE [LARGE SCALE GENOMIC DNA]</scope>
    <source>
        <strain evidence="3 4">ATCC BAA-841</strain>
    </source>
</reference>
<comment type="function">
    <text evidence="1">Together with LptE, is involved in the assembly of lipopolysaccharide (LPS) at the surface of the outer membrane.</text>
</comment>
<dbReference type="Proteomes" id="UP000070186">
    <property type="component" value="Unassembled WGS sequence"/>
</dbReference>
<organism evidence="3 4">
    <name type="scientific">Dechloromonas denitrificans</name>
    <dbReference type="NCBI Taxonomy" id="281362"/>
    <lineage>
        <taxon>Bacteria</taxon>
        <taxon>Pseudomonadati</taxon>
        <taxon>Pseudomonadota</taxon>
        <taxon>Betaproteobacteria</taxon>
        <taxon>Rhodocyclales</taxon>
        <taxon>Azonexaceae</taxon>
        <taxon>Dechloromonas</taxon>
    </lineage>
</organism>
<dbReference type="AlphaFoldDB" id="A0A133XLU6"/>
<comment type="caution">
    <text evidence="1">Lacks conserved residue(s) required for the propagation of feature annotation.</text>
</comment>